<comment type="caution">
    <text evidence="7">The sequence shown here is derived from an EMBL/GenBank/DDBJ whole genome shotgun (WGS) entry which is preliminary data.</text>
</comment>
<protein>
    <submittedName>
        <fullName evidence="7">LemA family protein</fullName>
    </submittedName>
</protein>
<dbReference type="GO" id="GO:0016020">
    <property type="term" value="C:membrane"/>
    <property type="evidence" value="ECO:0007669"/>
    <property type="project" value="UniProtKB-SubCell"/>
</dbReference>
<evidence type="ECO:0000256" key="3">
    <source>
        <dbReference type="ARBA" id="ARBA00022692"/>
    </source>
</evidence>
<evidence type="ECO:0000256" key="4">
    <source>
        <dbReference type="ARBA" id="ARBA00022989"/>
    </source>
</evidence>
<keyword evidence="5 6" id="KW-0472">Membrane</keyword>
<accession>A0A660S9V0</accession>
<comment type="subcellular location">
    <subcellularLocation>
        <location evidence="1">Membrane</location>
        <topology evidence="1">Single-pass membrane protein</topology>
    </subcellularLocation>
</comment>
<evidence type="ECO:0000256" key="6">
    <source>
        <dbReference type="SAM" id="Phobius"/>
    </source>
</evidence>
<comment type="similarity">
    <text evidence="2">Belongs to the LemA family.</text>
</comment>
<name>A0A660S9V0_UNCT6</name>
<dbReference type="Proteomes" id="UP000282321">
    <property type="component" value="Unassembled WGS sequence"/>
</dbReference>
<evidence type="ECO:0000256" key="5">
    <source>
        <dbReference type="ARBA" id="ARBA00023136"/>
    </source>
</evidence>
<keyword evidence="4 6" id="KW-1133">Transmembrane helix</keyword>
<dbReference type="PANTHER" id="PTHR34478:SF2">
    <property type="entry name" value="MEMBRANE PROTEIN"/>
    <property type="match status" value="1"/>
</dbReference>
<evidence type="ECO:0000313" key="8">
    <source>
        <dbReference type="Proteomes" id="UP000282321"/>
    </source>
</evidence>
<organism evidence="7 8">
    <name type="scientific">candidate division TA06 bacterium</name>
    <dbReference type="NCBI Taxonomy" id="2250710"/>
    <lineage>
        <taxon>Bacteria</taxon>
        <taxon>Bacteria division TA06</taxon>
    </lineage>
</organism>
<dbReference type="InterPro" id="IPR007156">
    <property type="entry name" value="MamQ_LemA"/>
</dbReference>
<dbReference type="Gene3D" id="1.20.1440.20">
    <property type="entry name" value="LemA-like domain"/>
    <property type="match status" value="1"/>
</dbReference>
<gene>
    <name evidence="7" type="ORF">DRP44_02630</name>
</gene>
<sequence>MFITIVIIALLVITIIVVYNSIIKLKIRANNAWSDIDVQLKKRYDLINNLVETVKGYSYFEKSILEDIAEKRSIAMNEDKISRKAGIEEGITGTLKSLFAVAENYPDLKANKNFLYLQKQLVDIENTISMARRYYNAVVRDYNQLINVFPQNIIAKMFGFKELEYFEVENEREREVVNVST</sequence>
<dbReference type="Pfam" id="PF04011">
    <property type="entry name" value="LemA"/>
    <property type="match status" value="1"/>
</dbReference>
<proteinExistence type="inferred from homology"/>
<dbReference type="PANTHER" id="PTHR34478">
    <property type="entry name" value="PROTEIN LEMA"/>
    <property type="match status" value="1"/>
</dbReference>
<feature type="transmembrane region" description="Helical" evidence="6">
    <location>
        <begin position="6"/>
        <end position="23"/>
    </location>
</feature>
<evidence type="ECO:0000256" key="2">
    <source>
        <dbReference type="ARBA" id="ARBA00008854"/>
    </source>
</evidence>
<keyword evidence="3 6" id="KW-0812">Transmembrane</keyword>
<dbReference type="InterPro" id="IPR023353">
    <property type="entry name" value="LemA-like_dom_sf"/>
</dbReference>
<evidence type="ECO:0000256" key="1">
    <source>
        <dbReference type="ARBA" id="ARBA00004167"/>
    </source>
</evidence>
<reference evidence="7 8" key="1">
    <citation type="submission" date="2018-06" db="EMBL/GenBank/DDBJ databases">
        <title>Extensive metabolic versatility and redundancy in microbially diverse, dynamic hydrothermal sediments.</title>
        <authorList>
            <person name="Dombrowski N."/>
            <person name="Teske A."/>
            <person name="Baker B.J."/>
        </authorList>
    </citation>
    <scope>NUCLEOTIDE SEQUENCE [LARGE SCALE GENOMIC DNA]</scope>
    <source>
        <strain evidence="7">B35_G9</strain>
    </source>
</reference>
<dbReference type="AlphaFoldDB" id="A0A660S9V0"/>
<dbReference type="SUPFAM" id="SSF140478">
    <property type="entry name" value="LemA-like"/>
    <property type="match status" value="1"/>
</dbReference>
<evidence type="ECO:0000313" key="7">
    <source>
        <dbReference type="EMBL" id="RKX67306.1"/>
    </source>
</evidence>
<dbReference type="EMBL" id="QNBC01000022">
    <property type="protein sequence ID" value="RKX67306.1"/>
    <property type="molecule type" value="Genomic_DNA"/>
</dbReference>